<dbReference type="Proteomes" id="UP000528457">
    <property type="component" value="Unassembled WGS sequence"/>
</dbReference>
<sequence length="156" mass="17032">MEQLTQERPNEVPSLAVPVSGFTLLLPTISVAEMVPYRKSRFIPAEHEASGFLGRYEWRDQKVPLLSFEELNGLPRGEVSGYNQVAIINATGVNSELAYVAVIAQGIPHVARVTPEAIQELSDADEYPYVKMTVVVDGQEAVIPDVPALEVTAAEL</sequence>
<dbReference type="Pfam" id="PF01584">
    <property type="entry name" value="CheW"/>
    <property type="match status" value="1"/>
</dbReference>
<dbReference type="InterPro" id="IPR036061">
    <property type="entry name" value="CheW-like_dom_sf"/>
</dbReference>
<dbReference type="SMART" id="SM00260">
    <property type="entry name" value="CheW"/>
    <property type="match status" value="1"/>
</dbReference>
<dbReference type="EMBL" id="JACHHT010000001">
    <property type="protein sequence ID" value="MBB6519886.1"/>
    <property type="molecule type" value="Genomic_DNA"/>
</dbReference>
<dbReference type="AlphaFoldDB" id="A0A7X0MTT8"/>
<protein>
    <submittedName>
        <fullName evidence="2">Chemosensory pili system protein ChpC</fullName>
    </submittedName>
</protein>
<feature type="domain" description="CheW-like" evidence="1">
    <location>
        <begin position="11"/>
        <end position="155"/>
    </location>
</feature>
<evidence type="ECO:0000313" key="2">
    <source>
        <dbReference type="EMBL" id="MBB6519886.1"/>
    </source>
</evidence>
<name>A0A7X0MTT8_9GAMM</name>
<dbReference type="SUPFAM" id="SSF50341">
    <property type="entry name" value="CheW-like"/>
    <property type="match status" value="1"/>
</dbReference>
<reference evidence="2 3" key="1">
    <citation type="submission" date="2020-08" db="EMBL/GenBank/DDBJ databases">
        <title>Genomic Encyclopedia of Type Strains, Phase IV (KMG-IV): sequencing the most valuable type-strain genomes for metagenomic binning, comparative biology and taxonomic classification.</title>
        <authorList>
            <person name="Goeker M."/>
        </authorList>
    </citation>
    <scope>NUCLEOTIDE SEQUENCE [LARGE SCALE GENOMIC DNA]</scope>
    <source>
        <strain evidence="2 3">DSM 22368</strain>
    </source>
</reference>
<keyword evidence="3" id="KW-1185">Reference proteome</keyword>
<organism evidence="2 3">
    <name type="scientific">Pseudoteredinibacter isoporae</name>
    <dbReference type="NCBI Taxonomy" id="570281"/>
    <lineage>
        <taxon>Bacteria</taxon>
        <taxon>Pseudomonadati</taxon>
        <taxon>Pseudomonadota</taxon>
        <taxon>Gammaproteobacteria</taxon>
        <taxon>Cellvibrionales</taxon>
        <taxon>Cellvibrionaceae</taxon>
        <taxon>Pseudoteredinibacter</taxon>
    </lineage>
</organism>
<proteinExistence type="predicted"/>
<dbReference type="GO" id="GO:0006935">
    <property type="term" value="P:chemotaxis"/>
    <property type="evidence" value="ECO:0007669"/>
    <property type="project" value="InterPro"/>
</dbReference>
<comment type="caution">
    <text evidence="2">The sequence shown here is derived from an EMBL/GenBank/DDBJ whole genome shotgun (WGS) entry which is preliminary data.</text>
</comment>
<gene>
    <name evidence="2" type="ORF">HNR48_000164</name>
</gene>
<dbReference type="GO" id="GO:0007165">
    <property type="term" value="P:signal transduction"/>
    <property type="evidence" value="ECO:0007669"/>
    <property type="project" value="InterPro"/>
</dbReference>
<accession>A0A7X0MTT8</accession>
<dbReference type="InParanoid" id="A0A7X0MTT8"/>
<dbReference type="RefSeq" id="WP_166852833.1">
    <property type="nucleotide sequence ID" value="NZ_JAAONY010000001.1"/>
</dbReference>
<dbReference type="PROSITE" id="PS50851">
    <property type="entry name" value="CHEW"/>
    <property type="match status" value="1"/>
</dbReference>
<evidence type="ECO:0000259" key="1">
    <source>
        <dbReference type="PROSITE" id="PS50851"/>
    </source>
</evidence>
<evidence type="ECO:0000313" key="3">
    <source>
        <dbReference type="Proteomes" id="UP000528457"/>
    </source>
</evidence>
<dbReference type="InterPro" id="IPR002545">
    <property type="entry name" value="CheW-lke_dom"/>
</dbReference>